<keyword evidence="4 6" id="KW-0472">Membrane</keyword>
<dbReference type="InterPro" id="IPR017981">
    <property type="entry name" value="GPCR_2-like_7TM"/>
</dbReference>
<dbReference type="Proteomes" id="UP000005408">
    <property type="component" value="Unassembled WGS sequence"/>
</dbReference>
<name>A0A8W8JRY5_MAGGI</name>
<evidence type="ECO:0000259" key="7">
    <source>
        <dbReference type="PROSITE" id="PS50261"/>
    </source>
</evidence>
<evidence type="ECO:0000256" key="6">
    <source>
        <dbReference type="SAM" id="Phobius"/>
    </source>
</evidence>
<evidence type="ECO:0000256" key="3">
    <source>
        <dbReference type="ARBA" id="ARBA00022989"/>
    </source>
</evidence>
<dbReference type="OMA" id="LANICMY"/>
<dbReference type="OrthoDB" id="1100386at2759"/>
<dbReference type="Gene3D" id="1.20.1070.10">
    <property type="entry name" value="Rhodopsin 7-helix transmembrane proteins"/>
    <property type="match status" value="1"/>
</dbReference>
<keyword evidence="3 6" id="KW-1133">Transmembrane helix</keyword>
<organism evidence="8 9">
    <name type="scientific">Magallana gigas</name>
    <name type="common">Pacific oyster</name>
    <name type="synonym">Crassostrea gigas</name>
    <dbReference type="NCBI Taxonomy" id="29159"/>
    <lineage>
        <taxon>Eukaryota</taxon>
        <taxon>Metazoa</taxon>
        <taxon>Spiralia</taxon>
        <taxon>Lophotrochozoa</taxon>
        <taxon>Mollusca</taxon>
        <taxon>Bivalvia</taxon>
        <taxon>Autobranchia</taxon>
        <taxon>Pteriomorphia</taxon>
        <taxon>Ostreida</taxon>
        <taxon>Ostreoidea</taxon>
        <taxon>Ostreidae</taxon>
        <taxon>Magallana</taxon>
    </lineage>
</organism>
<feature type="region of interest" description="Disordered" evidence="5">
    <location>
        <begin position="307"/>
        <end position="326"/>
    </location>
</feature>
<feature type="domain" description="G-protein coupled receptors family 2 profile 2" evidence="7">
    <location>
        <begin position="20"/>
        <end position="262"/>
    </location>
</feature>
<dbReference type="GO" id="GO:0005886">
    <property type="term" value="C:plasma membrane"/>
    <property type="evidence" value="ECO:0007669"/>
    <property type="project" value="TreeGrafter"/>
</dbReference>
<dbReference type="PANTHER" id="PTHR12011:SF347">
    <property type="entry name" value="FI21270P1-RELATED"/>
    <property type="match status" value="1"/>
</dbReference>
<feature type="transmembrane region" description="Helical" evidence="6">
    <location>
        <begin position="32"/>
        <end position="50"/>
    </location>
</feature>
<dbReference type="GO" id="GO:0007166">
    <property type="term" value="P:cell surface receptor signaling pathway"/>
    <property type="evidence" value="ECO:0007669"/>
    <property type="project" value="InterPro"/>
</dbReference>
<feature type="transmembrane region" description="Helical" evidence="6">
    <location>
        <begin position="211"/>
        <end position="233"/>
    </location>
</feature>
<evidence type="ECO:0000256" key="1">
    <source>
        <dbReference type="ARBA" id="ARBA00004141"/>
    </source>
</evidence>
<feature type="transmembrane region" description="Helical" evidence="6">
    <location>
        <begin position="239"/>
        <end position="259"/>
    </location>
</feature>
<accession>A0A8W8JRY5</accession>
<evidence type="ECO:0000313" key="8">
    <source>
        <dbReference type="EnsemblMetazoa" id="G20228.1:cds"/>
    </source>
</evidence>
<evidence type="ECO:0000256" key="4">
    <source>
        <dbReference type="ARBA" id="ARBA00023136"/>
    </source>
</evidence>
<protein>
    <recommendedName>
        <fullName evidence="7">G-protein coupled receptors family 2 profile 2 domain-containing protein</fullName>
    </recommendedName>
</protein>
<reference evidence="8" key="1">
    <citation type="submission" date="2022-08" db="UniProtKB">
        <authorList>
            <consortium name="EnsemblMetazoa"/>
        </authorList>
    </citation>
    <scope>IDENTIFICATION</scope>
    <source>
        <strain evidence="8">05x7-T-G4-1.051#20</strain>
    </source>
</reference>
<comment type="subcellular location">
    <subcellularLocation>
        <location evidence="1">Membrane</location>
        <topology evidence="1">Multi-pass membrane protein</topology>
    </subcellularLocation>
</comment>
<feature type="transmembrane region" description="Helical" evidence="6">
    <location>
        <begin position="127"/>
        <end position="148"/>
    </location>
</feature>
<dbReference type="PROSITE" id="PS50261">
    <property type="entry name" value="G_PROTEIN_RECEP_F2_4"/>
    <property type="match status" value="1"/>
</dbReference>
<sequence>MASYTFLMDVGNATLTESEVASMVKLSVTGSGFSLVGTMLSLCLICFLPVTSDGMFILINLNISLIGAQLALIGAENSFESRLVCRTATAVIHYFFLTLQFCSLSFGLHLLSKLRSVTILERFHRRVVVLAVCWVPAMVVVGLTATLRGDSYGSGSLCWLTPEQGTRWAFVGPTLAIQLVNLSIFGLIMATRFAMDVKRDYKLRRVLKNQLLTAVSLVPVLGLMWTLGLATTFGVAKSVQYMFVAFCSTQGMCIFLGHVMTNGHVRKLLCVKMKPENDNEEEASITNGISNDVTNVSQISEMVELPRGGVSSGEKDKEKERSQSIAETQVTSRNLLNVPEGKCRLRTPRHSLKYFFLPIS</sequence>
<dbReference type="EnsemblMetazoa" id="G20228.1">
    <property type="protein sequence ID" value="G20228.1:cds"/>
    <property type="gene ID" value="G20228"/>
</dbReference>
<dbReference type="GO" id="GO:0004930">
    <property type="term" value="F:G protein-coupled receptor activity"/>
    <property type="evidence" value="ECO:0007669"/>
    <property type="project" value="InterPro"/>
</dbReference>
<evidence type="ECO:0000313" key="9">
    <source>
        <dbReference type="Proteomes" id="UP000005408"/>
    </source>
</evidence>
<dbReference type="KEGG" id="crg:105333566"/>
<dbReference type="Pfam" id="PF00002">
    <property type="entry name" value="7tm_2"/>
    <property type="match status" value="1"/>
</dbReference>
<dbReference type="InterPro" id="IPR000832">
    <property type="entry name" value="GPCR_2_secretin-like"/>
</dbReference>
<feature type="transmembrane region" description="Helical" evidence="6">
    <location>
        <begin position="57"/>
        <end position="75"/>
    </location>
</feature>
<keyword evidence="9" id="KW-1185">Reference proteome</keyword>
<dbReference type="PANTHER" id="PTHR12011">
    <property type="entry name" value="ADHESION G-PROTEIN COUPLED RECEPTOR"/>
    <property type="match status" value="1"/>
</dbReference>
<keyword evidence="2 6" id="KW-0812">Transmembrane</keyword>
<dbReference type="RefSeq" id="XP_011434911.2">
    <property type="nucleotide sequence ID" value="XM_011436609.3"/>
</dbReference>
<feature type="transmembrane region" description="Helical" evidence="6">
    <location>
        <begin position="168"/>
        <end position="190"/>
    </location>
</feature>
<feature type="transmembrane region" description="Helical" evidence="6">
    <location>
        <begin position="87"/>
        <end position="106"/>
    </location>
</feature>
<feature type="compositionally biased region" description="Basic and acidic residues" evidence="5">
    <location>
        <begin position="313"/>
        <end position="322"/>
    </location>
</feature>
<evidence type="ECO:0000256" key="5">
    <source>
        <dbReference type="SAM" id="MobiDB-lite"/>
    </source>
</evidence>
<evidence type="ECO:0000256" key="2">
    <source>
        <dbReference type="ARBA" id="ARBA00022692"/>
    </source>
</evidence>
<dbReference type="GeneID" id="105333566"/>
<proteinExistence type="predicted"/>
<dbReference type="CDD" id="cd15040">
    <property type="entry name" value="7tmB2_Adhesion"/>
    <property type="match status" value="1"/>
</dbReference>
<dbReference type="AlphaFoldDB" id="A0A8W8JRY5"/>